<sequence length="107" mass="12007">MSDGIIIEMLLLGEVLALEVWAIIGLVRRWNRTRWRPWSVLSQREQCILILGWIIGALVVMIGVAYLPADSAHRALAWISRAEVLIGLVFMTCMVLRGPRGVSDPRA</sequence>
<evidence type="ECO:0000313" key="3">
    <source>
        <dbReference type="Proteomes" id="UP000617426"/>
    </source>
</evidence>
<dbReference type="Proteomes" id="UP000617426">
    <property type="component" value="Unassembled WGS sequence"/>
</dbReference>
<dbReference type="AlphaFoldDB" id="A0A923E6X2"/>
<evidence type="ECO:0000256" key="1">
    <source>
        <dbReference type="SAM" id="Phobius"/>
    </source>
</evidence>
<gene>
    <name evidence="2" type="ORF">HD592_002419</name>
</gene>
<keyword evidence="1" id="KW-1133">Transmembrane helix</keyword>
<comment type="caution">
    <text evidence="2">The sequence shown here is derived from an EMBL/GenBank/DDBJ whole genome shotgun (WGS) entry which is preliminary data.</text>
</comment>
<accession>A0A923E6X2</accession>
<name>A0A923E6X2_9ACTO</name>
<evidence type="ECO:0000313" key="2">
    <source>
        <dbReference type="EMBL" id="MBB6335790.1"/>
    </source>
</evidence>
<keyword evidence="3" id="KW-1185">Reference proteome</keyword>
<protein>
    <submittedName>
        <fullName evidence="2">Uncharacterized protein</fullName>
    </submittedName>
</protein>
<organism evidence="2 3">
    <name type="scientific">Schaalia hyovaginalis</name>
    <dbReference type="NCBI Taxonomy" id="29316"/>
    <lineage>
        <taxon>Bacteria</taxon>
        <taxon>Bacillati</taxon>
        <taxon>Actinomycetota</taxon>
        <taxon>Actinomycetes</taxon>
        <taxon>Actinomycetales</taxon>
        <taxon>Actinomycetaceae</taxon>
        <taxon>Schaalia</taxon>
    </lineage>
</organism>
<dbReference type="EMBL" id="JACHMK010000002">
    <property type="protein sequence ID" value="MBB6335790.1"/>
    <property type="molecule type" value="Genomic_DNA"/>
</dbReference>
<proteinExistence type="predicted"/>
<dbReference type="RefSeq" id="WP_184454754.1">
    <property type="nucleotide sequence ID" value="NZ_JACHMK010000002.1"/>
</dbReference>
<keyword evidence="1" id="KW-0812">Transmembrane</keyword>
<keyword evidence="1" id="KW-0472">Membrane</keyword>
<feature type="transmembrane region" description="Helical" evidence="1">
    <location>
        <begin position="6"/>
        <end position="27"/>
    </location>
</feature>
<reference evidence="2" key="1">
    <citation type="submission" date="2020-08" db="EMBL/GenBank/DDBJ databases">
        <title>Sequencing the genomes of 1000 actinobacteria strains.</title>
        <authorList>
            <person name="Klenk H.-P."/>
        </authorList>
    </citation>
    <scope>NUCLEOTIDE SEQUENCE</scope>
    <source>
        <strain evidence="2">DSM 10695</strain>
    </source>
</reference>
<feature type="transmembrane region" description="Helical" evidence="1">
    <location>
        <begin position="48"/>
        <end position="69"/>
    </location>
</feature>
<feature type="transmembrane region" description="Helical" evidence="1">
    <location>
        <begin position="75"/>
        <end position="96"/>
    </location>
</feature>